<feature type="chain" id="PRO_5045539492" description="Subtilisin inhibitor-like" evidence="2">
    <location>
        <begin position="24"/>
        <end position="192"/>
    </location>
</feature>
<evidence type="ECO:0000256" key="1">
    <source>
        <dbReference type="SAM" id="MobiDB-lite"/>
    </source>
</evidence>
<keyword evidence="2" id="KW-0732">Signal</keyword>
<gene>
    <name evidence="3" type="ORF">HF577_17750</name>
</gene>
<dbReference type="Proteomes" id="UP001296706">
    <property type="component" value="Unassembled WGS sequence"/>
</dbReference>
<evidence type="ECO:0008006" key="5">
    <source>
        <dbReference type="Google" id="ProtNLM"/>
    </source>
</evidence>
<evidence type="ECO:0000313" key="4">
    <source>
        <dbReference type="Proteomes" id="UP001296706"/>
    </source>
</evidence>
<reference evidence="3 4" key="1">
    <citation type="submission" date="2020-04" db="EMBL/GenBank/DDBJ databases">
        <authorList>
            <person name="Klaysubun C."/>
            <person name="Duangmal K."/>
            <person name="Lipun K."/>
        </authorList>
    </citation>
    <scope>NUCLEOTIDE SEQUENCE [LARGE SCALE GENOMIC DNA]</scope>
    <source>
        <strain evidence="3 4">JCM 11839</strain>
    </source>
</reference>
<keyword evidence="4" id="KW-1185">Reference proteome</keyword>
<dbReference type="PROSITE" id="PS51257">
    <property type="entry name" value="PROKAR_LIPOPROTEIN"/>
    <property type="match status" value="1"/>
</dbReference>
<protein>
    <recommendedName>
        <fullName evidence="5">Subtilisin inhibitor-like</fullName>
    </recommendedName>
</protein>
<comment type="caution">
    <text evidence="3">The sequence shown here is derived from an EMBL/GenBank/DDBJ whole genome shotgun (WGS) entry which is preliminary data.</text>
</comment>
<feature type="compositionally biased region" description="Low complexity" evidence="1">
    <location>
        <begin position="73"/>
        <end position="91"/>
    </location>
</feature>
<feature type="signal peptide" evidence="2">
    <location>
        <begin position="1"/>
        <end position="23"/>
    </location>
</feature>
<dbReference type="RefSeq" id="WP_169396991.1">
    <property type="nucleotide sequence ID" value="NZ_BAAAJH010000010.1"/>
</dbReference>
<dbReference type="EMBL" id="JAAXKY010000055">
    <property type="protein sequence ID" value="NMH78922.1"/>
    <property type="molecule type" value="Genomic_DNA"/>
</dbReference>
<proteinExistence type="predicted"/>
<name>A0ABX1RFW6_9PSEU</name>
<evidence type="ECO:0000313" key="3">
    <source>
        <dbReference type="EMBL" id="NMH78922.1"/>
    </source>
</evidence>
<feature type="compositionally biased region" description="Polar residues" evidence="1">
    <location>
        <begin position="94"/>
        <end position="105"/>
    </location>
</feature>
<organism evidence="3 4">
    <name type="scientific">Pseudonocardia xinjiangensis</name>
    <dbReference type="NCBI Taxonomy" id="75289"/>
    <lineage>
        <taxon>Bacteria</taxon>
        <taxon>Bacillati</taxon>
        <taxon>Actinomycetota</taxon>
        <taxon>Actinomycetes</taxon>
        <taxon>Pseudonocardiales</taxon>
        <taxon>Pseudonocardiaceae</taxon>
        <taxon>Pseudonocardia</taxon>
    </lineage>
</organism>
<feature type="region of interest" description="Disordered" evidence="1">
    <location>
        <begin position="70"/>
        <end position="105"/>
    </location>
</feature>
<sequence length="192" mass="19037">MGPHAARRFTVGLMFAAIGLVSACSVPGVSVTPAAANVPSAQVPAAQVPAAQDTSGLVPLAPPVTVVEQGAPATHHSTAKAPKAAAAPAPSGYDSGTKSYSGSSGDAVNCGKVGPKGGKQVDLIAEETSAGIVGCTEAIDVITEYYQEAPTKSQGTAHVLNVQGWNCLADTGAYGSGSIGCDKNGFAFRTKP</sequence>
<accession>A0ABX1RFW6</accession>
<evidence type="ECO:0000256" key="2">
    <source>
        <dbReference type="SAM" id="SignalP"/>
    </source>
</evidence>